<gene>
    <name evidence="2" type="ORF">ODALV1_LOCUS19198</name>
</gene>
<evidence type="ECO:0000313" key="2">
    <source>
        <dbReference type="EMBL" id="CAL8121057.1"/>
    </source>
</evidence>
<dbReference type="CDD" id="cd15489">
    <property type="entry name" value="PHD_SF"/>
    <property type="match status" value="1"/>
</dbReference>
<feature type="region of interest" description="Disordered" evidence="1">
    <location>
        <begin position="448"/>
        <end position="476"/>
    </location>
</feature>
<proteinExistence type="predicted"/>
<dbReference type="InterPro" id="IPR011011">
    <property type="entry name" value="Znf_FYVE_PHD"/>
</dbReference>
<feature type="compositionally biased region" description="Low complexity" evidence="1">
    <location>
        <begin position="301"/>
        <end position="316"/>
    </location>
</feature>
<reference evidence="2 3" key="1">
    <citation type="submission" date="2024-08" db="EMBL/GenBank/DDBJ databases">
        <authorList>
            <person name="Cucini C."/>
            <person name="Frati F."/>
        </authorList>
    </citation>
    <scope>NUCLEOTIDE SEQUENCE [LARGE SCALE GENOMIC DNA]</scope>
</reference>
<name>A0ABP1R9K4_9HEXA</name>
<keyword evidence="3" id="KW-1185">Reference proteome</keyword>
<comment type="caution">
    <text evidence="2">The sequence shown here is derived from an EMBL/GenBank/DDBJ whole genome shotgun (WGS) entry which is preliminary data.</text>
</comment>
<feature type="region of interest" description="Disordered" evidence="1">
    <location>
        <begin position="90"/>
        <end position="114"/>
    </location>
</feature>
<dbReference type="SUPFAM" id="SSF57903">
    <property type="entry name" value="FYVE/PHD zinc finger"/>
    <property type="match status" value="1"/>
</dbReference>
<feature type="compositionally biased region" description="Polar residues" evidence="1">
    <location>
        <begin position="95"/>
        <end position="109"/>
    </location>
</feature>
<feature type="region of interest" description="Disordered" evidence="1">
    <location>
        <begin position="288"/>
        <end position="377"/>
    </location>
</feature>
<evidence type="ECO:0000313" key="3">
    <source>
        <dbReference type="Proteomes" id="UP001642540"/>
    </source>
</evidence>
<feature type="compositionally biased region" description="Polar residues" evidence="1">
    <location>
        <begin position="456"/>
        <end position="466"/>
    </location>
</feature>
<evidence type="ECO:0000256" key="1">
    <source>
        <dbReference type="SAM" id="MobiDB-lite"/>
    </source>
</evidence>
<dbReference type="EMBL" id="CAXLJM020000065">
    <property type="protein sequence ID" value="CAL8121057.1"/>
    <property type="molecule type" value="Genomic_DNA"/>
</dbReference>
<accession>A0ABP1R9K4</accession>
<protein>
    <submittedName>
        <fullName evidence="2">Uncharacterized protein</fullName>
    </submittedName>
</protein>
<dbReference type="Proteomes" id="UP001642540">
    <property type="component" value="Unassembled WGS sequence"/>
</dbReference>
<sequence length="476" mass="51956">MGKEVAGPIQKGNRQCSIRCEGRGGKIPNLECIKCRCLVHSECAGIPDLISSSSFICPNCHQLYLERKKAETAGFPMKRVSSPCPRMIPMPPTYPSSSPQNPRILSQSFPRPGTGDKNMMLISLLNERSLPNKIPRYHPRVARLARAPLNILSPPKPFWMIRGPSQRCRSIFQMEKNLCKVPWNGIFGPSTSSPNYQLERGTSTVLSSQSFGQIRPPPPAAPSSHCRFVYRNKSSFGKAPPPPPLRSFATPVKIAPRPNPTVLDYTNPTNCQLILSLLRCPPPSLEPVPGELQASGGGSGASWSSPNLSSSLTSPSIFKVPRGRPPLAVNKSARGRAPNLISSSSSLPELGGTYGGVTITKVSAPPHPPPPQQRDSQSMYNRLQERLQTMMMDQQRLPLPVQTPTTIPSQFGEANNTLENLENEQEEQVDVIRMPRSGITLKIVKKRKMIEDDGNRNASPTLTLPSSPGGHGNPVP</sequence>
<organism evidence="2 3">
    <name type="scientific">Orchesella dallaii</name>
    <dbReference type="NCBI Taxonomy" id="48710"/>
    <lineage>
        <taxon>Eukaryota</taxon>
        <taxon>Metazoa</taxon>
        <taxon>Ecdysozoa</taxon>
        <taxon>Arthropoda</taxon>
        <taxon>Hexapoda</taxon>
        <taxon>Collembola</taxon>
        <taxon>Entomobryomorpha</taxon>
        <taxon>Entomobryoidea</taxon>
        <taxon>Orchesellidae</taxon>
        <taxon>Orchesellinae</taxon>
        <taxon>Orchesella</taxon>
    </lineage>
</organism>